<reference evidence="1" key="1">
    <citation type="journal article" date="2019" name="bioRxiv">
        <title>The Genome of the Zebra Mussel, Dreissena polymorpha: A Resource for Invasive Species Research.</title>
        <authorList>
            <person name="McCartney M.A."/>
            <person name="Auch B."/>
            <person name="Kono T."/>
            <person name="Mallez S."/>
            <person name="Zhang Y."/>
            <person name="Obille A."/>
            <person name="Becker A."/>
            <person name="Abrahante J.E."/>
            <person name="Garbe J."/>
            <person name="Badalamenti J.P."/>
            <person name="Herman A."/>
            <person name="Mangelson H."/>
            <person name="Liachko I."/>
            <person name="Sullivan S."/>
            <person name="Sone E.D."/>
            <person name="Koren S."/>
            <person name="Silverstein K.A.T."/>
            <person name="Beckman K.B."/>
            <person name="Gohl D.M."/>
        </authorList>
    </citation>
    <scope>NUCLEOTIDE SEQUENCE</scope>
    <source>
        <strain evidence="1">Duluth1</strain>
        <tissue evidence="1">Whole animal</tissue>
    </source>
</reference>
<comment type="caution">
    <text evidence="1">The sequence shown here is derived from an EMBL/GenBank/DDBJ whole genome shotgun (WGS) entry which is preliminary data.</text>
</comment>
<organism evidence="1 2">
    <name type="scientific">Dreissena polymorpha</name>
    <name type="common">Zebra mussel</name>
    <name type="synonym">Mytilus polymorpha</name>
    <dbReference type="NCBI Taxonomy" id="45954"/>
    <lineage>
        <taxon>Eukaryota</taxon>
        <taxon>Metazoa</taxon>
        <taxon>Spiralia</taxon>
        <taxon>Lophotrochozoa</taxon>
        <taxon>Mollusca</taxon>
        <taxon>Bivalvia</taxon>
        <taxon>Autobranchia</taxon>
        <taxon>Heteroconchia</taxon>
        <taxon>Euheterodonta</taxon>
        <taxon>Imparidentia</taxon>
        <taxon>Neoheterodontei</taxon>
        <taxon>Myida</taxon>
        <taxon>Dreissenoidea</taxon>
        <taxon>Dreissenidae</taxon>
        <taxon>Dreissena</taxon>
    </lineage>
</organism>
<keyword evidence="2" id="KW-1185">Reference proteome</keyword>
<accession>A0A9D4BF79</accession>
<sequence length="107" mass="12383">MSLISEREIKKLEKASILQILAAGFKSHPDNTLSGEDVHIYVEDQRKCLTKFHLILECMKEIYPEVQFDDNNGRYSISAYTNKIDQFASIQKEQAVMYSISPFVHQK</sequence>
<dbReference type="Proteomes" id="UP000828390">
    <property type="component" value="Unassembled WGS sequence"/>
</dbReference>
<reference evidence="1" key="2">
    <citation type="submission" date="2020-11" db="EMBL/GenBank/DDBJ databases">
        <authorList>
            <person name="McCartney M.A."/>
            <person name="Auch B."/>
            <person name="Kono T."/>
            <person name="Mallez S."/>
            <person name="Becker A."/>
            <person name="Gohl D.M."/>
            <person name="Silverstein K.A.T."/>
            <person name="Koren S."/>
            <person name="Bechman K.B."/>
            <person name="Herman A."/>
            <person name="Abrahante J.E."/>
            <person name="Garbe J."/>
        </authorList>
    </citation>
    <scope>NUCLEOTIDE SEQUENCE</scope>
    <source>
        <strain evidence="1">Duluth1</strain>
        <tissue evidence="1">Whole animal</tissue>
    </source>
</reference>
<protein>
    <submittedName>
        <fullName evidence="1">Uncharacterized protein</fullName>
    </submittedName>
</protein>
<proteinExistence type="predicted"/>
<evidence type="ECO:0000313" key="2">
    <source>
        <dbReference type="Proteomes" id="UP000828390"/>
    </source>
</evidence>
<evidence type="ECO:0000313" key="1">
    <source>
        <dbReference type="EMBL" id="KAH3700815.1"/>
    </source>
</evidence>
<dbReference type="EMBL" id="JAIWYP010000015">
    <property type="protein sequence ID" value="KAH3700815.1"/>
    <property type="molecule type" value="Genomic_DNA"/>
</dbReference>
<gene>
    <name evidence="1" type="ORF">DPMN_075795</name>
</gene>
<dbReference type="AlphaFoldDB" id="A0A9D4BF79"/>
<name>A0A9D4BF79_DREPO</name>